<protein>
    <recommendedName>
        <fullName evidence="6">Phosphoenolpyruvate synthase</fullName>
    </recommendedName>
</protein>
<dbReference type="Pfam" id="PF00391">
    <property type="entry name" value="PEP-utilizers"/>
    <property type="match status" value="1"/>
</dbReference>
<dbReference type="AlphaFoldDB" id="A0A5E4QCQ6"/>
<dbReference type="PANTHER" id="PTHR43615:SF1">
    <property type="entry name" value="PPDK_N DOMAIN-CONTAINING PROTEIN"/>
    <property type="match status" value="1"/>
</dbReference>
<dbReference type="SUPFAM" id="SSF52009">
    <property type="entry name" value="Phosphohistidine domain"/>
    <property type="match status" value="1"/>
</dbReference>
<dbReference type="InterPro" id="IPR008279">
    <property type="entry name" value="PEP-util_enz_mobile_dom"/>
</dbReference>
<dbReference type="Gene3D" id="3.30.470.20">
    <property type="entry name" value="ATP-grasp fold, B domain"/>
    <property type="match status" value="1"/>
</dbReference>
<organism evidence="4 5">
    <name type="scientific">Leptidea sinapis</name>
    <dbReference type="NCBI Taxonomy" id="189913"/>
    <lineage>
        <taxon>Eukaryota</taxon>
        <taxon>Metazoa</taxon>
        <taxon>Ecdysozoa</taxon>
        <taxon>Arthropoda</taxon>
        <taxon>Hexapoda</taxon>
        <taxon>Insecta</taxon>
        <taxon>Pterygota</taxon>
        <taxon>Neoptera</taxon>
        <taxon>Endopterygota</taxon>
        <taxon>Lepidoptera</taxon>
        <taxon>Glossata</taxon>
        <taxon>Ditrysia</taxon>
        <taxon>Papilionoidea</taxon>
        <taxon>Pieridae</taxon>
        <taxon>Dismorphiinae</taxon>
        <taxon>Leptidea</taxon>
    </lineage>
</organism>
<feature type="domain" description="Pyruvate phosphate dikinase AMP/ATP-binding" evidence="3">
    <location>
        <begin position="219"/>
        <end position="541"/>
    </location>
</feature>
<dbReference type="GO" id="GO:0005524">
    <property type="term" value="F:ATP binding"/>
    <property type="evidence" value="ECO:0007669"/>
    <property type="project" value="InterPro"/>
</dbReference>
<evidence type="ECO:0000259" key="3">
    <source>
        <dbReference type="Pfam" id="PF01326"/>
    </source>
</evidence>
<gene>
    <name evidence="4" type="ORF">LSINAPIS_LOCUS7233</name>
</gene>
<accession>A0A5E4QCQ6</accession>
<dbReference type="Pfam" id="PF01326">
    <property type="entry name" value="PPDK_N"/>
    <property type="match status" value="1"/>
</dbReference>
<sequence length="1099" mass="122789">ERCGKDAGSWSQFGAVQGRVQTYTEDGKLDRSEYIRVRGTRERAWSGRNNELRRSVTLVAVTPDGTGVHLQGIVHKNSIRQFLHGSIRMPDYNVRSIVSSDLVMSEFCETANEIPSTYTININTNKNSFKLVLRISKERCNVFEAKFQNQDNFVRTVNIEINGEHGTGVLELGYQNNDDIESLTITKKSAELKWRNKESITKDIGYCLALEDPAASCVDFVGGKGASLALLSSVQGKEGYHVPPGFCVTVKALQKHCQKNLQISEAIDAIKLAGVNYEQTQFKEKCTKAVELFLESKISGSLKEDIEIHLKQLRSKVKKINEIEELRFAVRSSAVGEDSEALSAAGQNDTVLGCQSDEDILKAVVKCWASMFSFTSAYYRRQNGQVCECGGAVVVQALVEPRAAGVMFTRHPDAGDPSRILITANYGLGESVVSGSVEPDTMIVKRDIHNELSVLEIKLGSKSSRIVASGTGVDEESVSEVERNTACLLDDEILKLARIGVRQDELWGAGRDIEWALTKDGVIYLLQARPITSLERWSEEELLHEFDTPIMADDELSTFANTGEVLPKPFTALTYDLIIRTLEAGIRKLTPSNGDGYDSTMLATHCRSALMSYNTVYRMVPKEIDMNVRMLEMSIHGHEIADENIFRTALHRRQPRPTDKLFATLNMIKNLIISKWVMNSTIKMVSKMHINSKTENIVELFENIASAEPMMVETATKHGITTSASTFTQFIAMVVLLEGKSGFSPEQCNEISTLLNSGDVLSAEVPQALAKLSQMLHDSGKVDEFSCQDSRSAMNWLQTNLPRVHKEVLHFLSQHGHRAIMEFDLSTKPWCLVPEELMKVLKHVKPTNEGHKKARTKHEVIASLKTPQKPNTRRALRWILPLCQKTVREREATKAQYILAIHKLRLAAIELGHLMVKEWYLPRYDLIFYFRVNELKHYIQTRDPAALKKAIQRQQYYGSWCKLKFAEMNKGWVEPLKPPEPRLFADDVQLTATSVCGGEVVARACVVRDLSEIDQLRQGDVLITHSTDIGWSPYFPLLSGIVTELGGLISHGAVIAREYGLPCIVGAVDATNTFKSGDTVRLSGYTGVVQRVTIVNNDL</sequence>
<dbReference type="GO" id="GO:0016301">
    <property type="term" value="F:kinase activity"/>
    <property type="evidence" value="ECO:0007669"/>
    <property type="project" value="InterPro"/>
</dbReference>
<dbReference type="InterPro" id="IPR036637">
    <property type="entry name" value="Phosphohistidine_dom_sf"/>
</dbReference>
<evidence type="ECO:0000313" key="4">
    <source>
        <dbReference type="EMBL" id="VVC95538.1"/>
    </source>
</evidence>
<dbReference type="SUPFAM" id="SSF56059">
    <property type="entry name" value="Glutathione synthetase ATP-binding domain-like"/>
    <property type="match status" value="1"/>
</dbReference>
<dbReference type="PANTHER" id="PTHR43615">
    <property type="entry name" value="PHOSPHOENOLPYRUVATE SYNTHASE-RELATED"/>
    <property type="match status" value="1"/>
</dbReference>
<dbReference type="EMBL" id="FZQP02002337">
    <property type="protein sequence ID" value="VVC95538.1"/>
    <property type="molecule type" value="Genomic_DNA"/>
</dbReference>
<feature type="domain" description="PEP-utilising enzyme mobile" evidence="2">
    <location>
        <begin position="1017"/>
        <end position="1087"/>
    </location>
</feature>
<dbReference type="InterPro" id="IPR002192">
    <property type="entry name" value="PPDK_AMP/ATP-bd"/>
</dbReference>
<keyword evidence="5" id="KW-1185">Reference proteome</keyword>
<evidence type="ECO:0000259" key="2">
    <source>
        <dbReference type="Pfam" id="PF00391"/>
    </source>
</evidence>
<dbReference type="Gene3D" id="3.30.1490.20">
    <property type="entry name" value="ATP-grasp fold, A domain"/>
    <property type="match status" value="1"/>
</dbReference>
<dbReference type="Proteomes" id="UP000324832">
    <property type="component" value="Unassembled WGS sequence"/>
</dbReference>
<comment type="similarity">
    <text evidence="1">Belongs to the PEP-utilizing enzyme family.</text>
</comment>
<evidence type="ECO:0000313" key="5">
    <source>
        <dbReference type="Proteomes" id="UP000324832"/>
    </source>
</evidence>
<proteinExistence type="inferred from homology"/>
<name>A0A5E4QCQ6_9NEOP</name>
<feature type="non-terminal residue" evidence="4">
    <location>
        <position position="1"/>
    </location>
</feature>
<dbReference type="Gene3D" id="3.50.30.10">
    <property type="entry name" value="Phosphohistidine domain"/>
    <property type="match status" value="1"/>
</dbReference>
<reference evidence="4 5" key="1">
    <citation type="submission" date="2017-07" db="EMBL/GenBank/DDBJ databases">
        <authorList>
            <person name="Talla V."/>
            <person name="Backstrom N."/>
        </authorList>
    </citation>
    <scope>NUCLEOTIDE SEQUENCE [LARGE SCALE GENOMIC DNA]</scope>
</reference>
<dbReference type="InterPro" id="IPR013815">
    <property type="entry name" value="ATP_grasp_subdomain_1"/>
</dbReference>
<evidence type="ECO:0000256" key="1">
    <source>
        <dbReference type="ARBA" id="ARBA00007837"/>
    </source>
</evidence>
<dbReference type="InterPro" id="IPR051549">
    <property type="entry name" value="PEP_Utilizing_Enz"/>
</dbReference>
<evidence type="ECO:0008006" key="6">
    <source>
        <dbReference type="Google" id="ProtNLM"/>
    </source>
</evidence>